<sequence length="209" mass="23442">MDSVTRRPIWLRLLELLVLNLFRRVENGIAKRVVTDSSSYESVTINFIQFTSYASESEEDVRSGTQVHTLSFMNLFSMFVVLVSGSWRFRELFFALRALGCDCGVMVALLTAIVGDVLHSLRHAFVKSTKSLGDFGVQLKVISGGDCTVLLSEYVGEFRLVILLLNLWVHGRLKGPWAVKSSLDLNLVNNILSPRSTDEFKNDGRVHGE</sequence>
<feature type="chain" id="PRO_5039935473" evidence="2">
    <location>
        <begin position="31"/>
        <end position="209"/>
    </location>
</feature>
<dbReference type="Proteomes" id="UP000824120">
    <property type="component" value="Chromosome 7"/>
</dbReference>
<dbReference type="AlphaFoldDB" id="A0A9J5Y608"/>
<keyword evidence="1" id="KW-1133">Transmembrane helix</keyword>
<accession>A0A9J5Y608</accession>
<dbReference type="EMBL" id="JACXVP010000007">
    <property type="protein sequence ID" value="KAG5595605.1"/>
    <property type="molecule type" value="Genomic_DNA"/>
</dbReference>
<evidence type="ECO:0000313" key="4">
    <source>
        <dbReference type="Proteomes" id="UP000824120"/>
    </source>
</evidence>
<feature type="transmembrane region" description="Helical" evidence="1">
    <location>
        <begin position="95"/>
        <end position="118"/>
    </location>
</feature>
<keyword evidence="1" id="KW-0472">Membrane</keyword>
<feature type="signal peptide" evidence="2">
    <location>
        <begin position="1"/>
        <end position="30"/>
    </location>
</feature>
<keyword evidence="4" id="KW-1185">Reference proteome</keyword>
<gene>
    <name evidence="3" type="ORF">H5410_036837</name>
</gene>
<proteinExistence type="predicted"/>
<reference evidence="3 4" key="1">
    <citation type="submission" date="2020-09" db="EMBL/GenBank/DDBJ databases">
        <title>De no assembly of potato wild relative species, Solanum commersonii.</title>
        <authorList>
            <person name="Cho K."/>
        </authorList>
    </citation>
    <scope>NUCLEOTIDE SEQUENCE [LARGE SCALE GENOMIC DNA]</scope>
    <source>
        <strain evidence="3">LZ3.2</strain>
        <tissue evidence="3">Leaf</tissue>
    </source>
</reference>
<evidence type="ECO:0000256" key="1">
    <source>
        <dbReference type="SAM" id="Phobius"/>
    </source>
</evidence>
<evidence type="ECO:0000256" key="2">
    <source>
        <dbReference type="SAM" id="SignalP"/>
    </source>
</evidence>
<organism evidence="3 4">
    <name type="scientific">Solanum commersonii</name>
    <name type="common">Commerson's wild potato</name>
    <name type="synonym">Commerson's nightshade</name>
    <dbReference type="NCBI Taxonomy" id="4109"/>
    <lineage>
        <taxon>Eukaryota</taxon>
        <taxon>Viridiplantae</taxon>
        <taxon>Streptophyta</taxon>
        <taxon>Embryophyta</taxon>
        <taxon>Tracheophyta</taxon>
        <taxon>Spermatophyta</taxon>
        <taxon>Magnoliopsida</taxon>
        <taxon>eudicotyledons</taxon>
        <taxon>Gunneridae</taxon>
        <taxon>Pentapetalae</taxon>
        <taxon>asterids</taxon>
        <taxon>lamiids</taxon>
        <taxon>Solanales</taxon>
        <taxon>Solanaceae</taxon>
        <taxon>Solanoideae</taxon>
        <taxon>Solaneae</taxon>
        <taxon>Solanum</taxon>
    </lineage>
</organism>
<name>A0A9J5Y608_SOLCO</name>
<protein>
    <submittedName>
        <fullName evidence="3">Uncharacterized protein</fullName>
    </submittedName>
</protein>
<evidence type="ECO:0000313" key="3">
    <source>
        <dbReference type="EMBL" id="KAG5595605.1"/>
    </source>
</evidence>
<comment type="caution">
    <text evidence="3">The sequence shown here is derived from an EMBL/GenBank/DDBJ whole genome shotgun (WGS) entry which is preliminary data.</text>
</comment>
<keyword evidence="1" id="KW-0812">Transmembrane</keyword>
<keyword evidence="2" id="KW-0732">Signal</keyword>